<keyword evidence="3" id="KW-1185">Reference proteome</keyword>
<dbReference type="EMBL" id="CP048630">
    <property type="protein sequence ID" value="QIB35863.1"/>
    <property type="molecule type" value="Genomic_DNA"/>
</dbReference>
<keyword evidence="1" id="KW-1133">Transmembrane helix</keyword>
<sequence length="132" mass="14379">MNLAPLLDASPAIRLHAFAAFAALGVGIVQMAAPKGTFPHRGVGWVWGALMATVAISSFWIHEMRWFGPFGPIHLLSLYVLGALPIALLSAHRHAVQRHRDAMRGLFMGALVLAGLFTFWPGRIMHQVLFGS</sequence>
<feature type="transmembrane region" description="Helical" evidence="1">
    <location>
        <begin position="103"/>
        <end position="122"/>
    </location>
</feature>
<keyword evidence="1" id="KW-0812">Transmembrane</keyword>
<organism evidence="2 3">
    <name type="scientific">Ancylobacter pratisalsi</name>
    <dbReference type="NCBI Taxonomy" id="1745854"/>
    <lineage>
        <taxon>Bacteria</taxon>
        <taxon>Pseudomonadati</taxon>
        <taxon>Pseudomonadota</taxon>
        <taxon>Alphaproteobacteria</taxon>
        <taxon>Hyphomicrobiales</taxon>
        <taxon>Xanthobacteraceae</taxon>
        <taxon>Ancylobacter</taxon>
    </lineage>
</organism>
<dbReference type="KEGG" id="apra:G3A50_20730"/>
<dbReference type="Proteomes" id="UP000464751">
    <property type="component" value="Chromosome"/>
</dbReference>
<feature type="transmembrane region" description="Helical" evidence="1">
    <location>
        <begin position="44"/>
        <end position="61"/>
    </location>
</feature>
<keyword evidence="1" id="KW-0472">Membrane</keyword>
<feature type="transmembrane region" description="Helical" evidence="1">
    <location>
        <begin position="12"/>
        <end position="32"/>
    </location>
</feature>
<dbReference type="AlphaFoldDB" id="A0A6P1YUT4"/>
<gene>
    <name evidence="2" type="ORF">G3A50_20730</name>
</gene>
<feature type="transmembrane region" description="Helical" evidence="1">
    <location>
        <begin position="73"/>
        <end position="91"/>
    </location>
</feature>
<protein>
    <submittedName>
        <fullName evidence="2">DUF2306 domain-containing protein</fullName>
    </submittedName>
</protein>
<reference evidence="2 3" key="1">
    <citation type="submission" date="2020-02" db="EMBL/GenBank/DDBJ databases">
        <authorList>
            <person name="Li G."/>
        </authorList>
    </citation>
    <scope>NUCLEOTIDE SEQUENCE [LARGE SCALE GENOMIC DNA]</scope>
    <source>
        <strain evidence="2 3">DSM 102029</strain>
    </source>
</reference>
<name>A0A6P1YUT4_9HYPH</name>
<evidence type="ECO:0000313" key="2">
    <source>
        <dbReference type="EMBL" id="QIB35863.1"/>
    </source>
</evidence>
<evidence type="ECO:0000256" key="1">
    <source>
        <dbReference type="SAM" id="Phobius"/>
    </source>
</evidence>
<accession>A0A6P1YUT4</accession>
<dbReference type="InterPro" id="IPR018750">
    <property type="entry name" value="DUF2306_membrane"/>
</dbReference>
<proteinExistence type="predicted"/>
<evidence type="ECO:0000313" key="3">
    <source>
        <dbReference type="Proteomes" id="UP000464751"/>
    </source>
</evidence>
<dbReference type="Pfam" id="PF10067">
    <property type="entry name" value="DUF2306"/>
    <property type="match status" value="1"/>
</dbReference>
<dbReference type="RefSeq" id="WP_163077002.1">
    <property type="nucleotide sequence ID" value="NZ_CP048630.1"/>
</dbReference>